<comment type="caution">
    <text evidence="1">The sequence shown here is derived from an EMBL/GenBank/DDBJ whole genome shotgun (WGS) entry which is preliminary data.</text>
</comment>
<dbReference type="AlphaFoldDB" id="A0A8S9RZ19"/>
<organism evidence="1 2">
    <name type="scientific">Brassica cretica</name>
    <name type="common">Mustard</name>
    <dbReference type="NCBI Taxonomy" id="69181"/>
    <lineage>
        <taxon>Eukaryota</taxon>
        <taxon>Viridiplantae</taxon>
        <taxon>Streptophyta</taxon>
        <taxon>Embryophyta</taxon>
        <taxon>Tracheophyta</taxon>
        <taxon>Spermatophyta</taxon>
        <taxon>Magnoliopsida</taxon>
        <taxon>eudicotyledons</taxon>
        <taxon>Gunneridae</taxon>
        <taxon>Pentapetalae</taxon>
        <taxon>rosids</taxon>
        <taxon>malvids</taxon>
        <taxon>Brassicales</taxon>
        <taxon>Brassicaceae</taxon>
        <taxon>Brassiceae</taxon>
        <taxon>Brassica</taxon>
    </lineage>
</organism>
<evidence type="ECO:0000313" key="1">
    <source>
        <dbReference type="EMBL" id="KAF3584884.1"/>
    </source>
</evidence>
<protein>
    <submittedName>
        <fullName evidence="1">Uncharacterized protein</fullName>
    </submittedName>
</protein>
<name>A0A8S9RZ19_BRACR</name>
<reference evidence="1" key="1">
    <citation type="submission" date="2019-12" db="EMBL/GenBank/DDBJ databases">
        <title>Genome sequencing and annotation of Brassica cretica.</title>
        <authorList>
            <person name="Studholme D.J."/>
            <person name="Sarris P."/>
        </authorList>
    </citation>
    <scope>NUCLEOTIDE SEQUENCE</scope>
    <source>
        <strain evidence="1">PFS-109/04</strain>
        <tissue evidence="1">Leaf</tissue>
    </source>
</reference>
<evidence type="ECO:0000313" key="2">
    <source>
        <dbReference type="Proteomes" id="UP000712600"/>
    </source>
</evidence>
<proteinExistence type="predicted"/>
<dbReference type="Proteomes" id="UP000712600">
    <property type="component" value="Unassembled WGS sequence"/>
</dbReference>
<sequence>MTCVGRTEHSPENVWCADQNFGFSCIACYGILVGFGRAIGIQEEVFYACDLRNFAGEELRSKPCAENLAVHSGMTSGMVELAVGIILELVPSPGISGSLSLFGVDSIMDLIMISSSLASLSALAAVDPRLILGQFFLLYPIEVFLFLCHGPFERHILPSGLASRSSRMDVGTSVRVIGLVAYVQIDPLDIASFVAPTGGGRFSAVGCAPGRTVSSGF</sequence>
<dbReference type="EMBL" id="QGKX02000088">
    <property type="protein sequence ID" value="KAF3584884.1"/>
    <property type="molecule type" value="Genomic_DNA"/>
</dbReference>
<gene>
    <name evidence="1" type="ORF">F2Q69_00028533</name>
</gene>
<accession>A0A8S9RZ19</accession>